<evidence type="ECO:0000256" key="1">
    <source>
        <dbReference type="SAM" id="MobiDB-lite"/>
    </source>
</evidence>
<feature type="compositionally biased region" description="Polar residues" evidence="1">
    <location>
        <begin position="37"/>
        <end position="46"/>
    </location>
</feature>
<protein>
    <submittedName>
        <fullName evidence="2">Uncharacterized protein</fullName>
    </submittedName>
</protein>
<feature type="compositionally biased region" description="Basic residues" evidence="1">
    <location>
        <begin position="52"/>
        <end position="63"/>
    </location>
</feature>
<comment type="caution">
    <text evidence="2">The sequence shown here is derived from an EMBL/GenBank/DDBJ whole genome shotgun (WGS) entry which is preliminary data.</text>
</comment>
<dbReference type="EMBL" id="JAIWYP010000006">
    <property type="protein sequence ID" value="KAH3807002.1"/>
    <property type="molecule type" value="Genomic_DNA"/>
</dbReference>
<accession>A0A9D4G3Q4</accession>
<evidence type="ECO:0000313" key="3">
    <source>
        <dbReference type="Proteomes" id="UP000828390"/>
    </source>
</evidence>
<proteinExistence type="predicted"/>
<keyword evidence="3" id="KW-1185">Reference proteome</keyword>
<dbReference type="AlphaFoldDB" id="A0A9D4G3Q4"/>
<reference evidence="2" key="2">
    <citation type="submission" date="2020-11" db="EMBL/GenBank/DDBJ databases">
        <authorList>
            <person name="McCartney M.A."/>
            <person name="Auch B."/>
            <person name="Kono T."/>
            <person name="Mallez S."/>
            <person name="Becker A."/>
            <person name="Gohl D.M."/>
            <person name="Silverstein K.A.T."/>
            <person name="Koren S."/>
            <person name="Bechman K.B."/>
            <person name="Herman A."/>
            <person name="Abrahante J.E."/>
            <person name="Garbe J."/>
        </authorList>
    </citation>
    <scope>NUCLEOTIDE SEQUENCE</scope>
    <source>
        <strain evidence="2">Duluth1</strain>
        <tissue evidence="2">Whole animal</tissue>
    </source>
</reference>
<gene>
    <name evidence="2" type="ORF">DPMN_135333</name>
</gene>
<dbReference type="Proteomes" id="UP000828390">
    <property type="component" value="Unassembled WGS sequence"/>
</dbReference>
<name>A0A9D4G3Q4_DREPO</name>
<evidence type="ECO:0000313" key="2">
    <source>
        <dbReference type="EMBL" id="KAH3807002.1"/>
    </source>
</evidence>
<reference evidence="2" key="1">
    <citation type="journal article" date="2019" name="bioRxiv">
        <title>The Genome of the Zebra Mussel, Dreissena polymorpha: A Resource for Invasive Species Research.</title>
        <authorList>
            <person name="McCartney M.A."/>
            <person name="Auch B."/>
            <person name="Kono T."/>
            <person name="Mallez S."/>
            <person name="Zhang Y."/>
            <person name="Obille A."/>
            <person name="Becker A."/>
            <person name="Abrahante J.E."/>
            <person name="Garbe J."/>
            <person name="Badalamenti J.P."/>
            <person name="Herman A."/>
            <person name="Mangelson H."/>
            <person name="Liachko I."/>
            <person name="Sullivan S."/>
            <person name="Sone E.D."/>
            <person name="Koren S."/>
            <person name="Silverstein K.A.T."/>
            <person name="Beckman K.B."/>
            <person name="Gohl D.M."/>
        </authorList>
    </citation>
    <scope>NUCLEOTIDE SEQUENCE</scope>
    <source>
        <strain evidence="2">Duluth1</strain>
        <tissue evidence="2">Whole animal</tissue>
    </source>
</reference>
<organism evidence="2 3">
    <name type="scientific">Dreissena polymorpha</name>
    <name type="common">Zebra mussel</name>
    <name type="synonym">Mytilus polymorpha</name>
    <dbReference type="NCBI Taxonomy" id="45954"/>
    <lineage>
        <taxon>Eukaryota</taxon>
        <taxon>Metazoa</taxon>
        <taxon>Spiralia</taxon>
        <taxon>Lophotrochozoa</taxon>
        <taxon>Mollusca</taxon>
        <taxon>Bivalvia</taxon>
        <taxon>Autobranchia</taxon>
        <taxon>Heteroconchia</taxon>
        <taxon>Euheterodonta</taxon>
        <taxon>Imparidentia</taxon>
        <taxon>Neoheterodontei</taxon>
        <taxon>Myida</taxon>
        <taxon>Dreissenoidea</taxon>
        <taxon>Dreissenidae</taxon>
        <taxon>Dreissena</taxon>
    </lineage>
</organism>
<feature type="region of interest" description="Disordered" evidence="1">
    <location>
        <begin position="37"/>
        <end position="63"/>
    </location>
</feature>
<sequence>MDLPGLSTVTSPKPHPADHVNKHAIVATCPDVQSRAQGANTFSTAPSPAKHATGRRISGRAKG</sequence>